<comment type="subunit">
    <text evidence="6">Homodimer.</text>
</comment>
<comment type="cofactor">
    <cofactor evidence="6">
        <name>FAD</name>
        <dbReference type="ChEBI" id="CHEBI:57692"/>
    </cofactor>
    <text evidence="6">Binds 1 FAD per subunit.</text>
</comment>
<keyword evidence="3 6" id="KW-0521">NADP</keyword>
<dbReference type="AlphaFoldDB" id="A0A9X3PA77"/>
<feature type="binding site" evidence="6">
    <location>
        <position position="43"/>
    </location>
    <ligand>
        <name>FAD</name>
        <dbReference type="ChEBI" id="CHEBI:57692"/>
    </ligand>
</feature>
<dbReference type="GO" id="GO:0050661">
    <property type="term" value="F:NADP binding"/>
    <property type="evidence" value="ECO:0007669"/>
    <property type="project" value="UniProtKB-UniRule"/>
</dbReference>
<dbReference type="Gene3D" id="3.50.50.60">
    <property type="entry name" value="FAD/NAD(P)-binding domain"/>
    <property type="match status" value="2"/>
</dbReference>
<evidence type="ECO:0000313" key="8">
    <source>
        <dbReference type="EMBL" id="MDA1360436.1"/>
    </source>
</evidence>
<proteinExistence type="inferred from homology"/>
<protein>
    <recommendedName>
        <fullName evidence="6">Ferredoxin--NADP reductase</fullName>
        <shortName evidence="6">FNR</shortName>
        <shortName evidence="6">Fd-NADP(+) reductase</shortName>
        <ecNumber evidence="6">1.18.1.2</ecNumber>
    </recommendedName>
</protein>
<keyword evidence="2 6" id="KW-0274">FAD</keyword>
<dbReference type="PRINTS" id="PR00469">
    <property type="entry name" value="PNDRDTASEII"/>
</dbReference>
<evidence type="ECO:0000313" key="9">
    <source>
        <dbReference type="Proteomes" id="UP001146067"/>
    </source>
</evidence>
<feature type="binding site" evidence="6">
    <location>
        <position position="122"/>
    </location>
    <ligand>
        <name>FAD</name>
        <dbReference type="ChEBI" id="CHEBI:57692"/>
    </ligand>
</feature>
<feature type="binding site" evidence="6">
    <location>
        <position position="48"/>
    </location>
    <ligand>
        <name>FAD</name>
        <dbReference type="ChEBI" id="CHEBI:57692"/>
    </ligand>
</feature>
<evidence type="ECO:0000256" key="2">
    <source>
        <dbReference type="ARBA" id="ARBA00022827"/>
    </source>
</evidence>
<feature type="binding site" evidence="6">
    <location>
        <position position="35"/>
    </location>
    <ligand>
        <name>FAD</name>
        <dbReference type="ChEBI" id="CHEBI:57692"/>
    </ligand>
</feature>
<feature type="binding site" evidence="6">
    <location>
        <position position="321"/>
    </location>
    <ligand>
        <name>FAD</name>
        <dbReference type="ChEBI" id="CHEBI:57692"/>
    </ligand>
</feature>
<feature type="domain" description="FAD/NAD(P)-binding" evidence="7">
    <location>
        <begin position="7"/>
        <end position="293"/>
    </location>
</feature>
<dbReference type="Proteomes" id="UP001146067">
    <property type="component" value="Unassembled WGS sequence"/>
</dbReference>
<dbReference type="GO" id="GO:0050660">
    <property type="term" value="F:flavin adenine dinucleotide binding"/>
    <property type="evidence" value="ECO:0007669"/>
    <property type="project" value="UniProtKB-UniRule"/>
</dbReference>
<dbReference type="GO" id="GO:0004324">
    <property type="term" value="F:ferredoxin-NADP+ reductase activity"/>
    <property type="evidence" value="ECO:0007669"/>
    <property type="project" value="UniProtKB-UniRule"/>
</dbReference>
<feature type="binding site" evidence="6">
    <location>
        <position position="88"/>
    </location>
    <ligand>
        <name>FAD</name>
        <dbReference type="ChEBI" id="CHEBI:57692"/>
    </ligand>
</feature>
<sequence length="324" mass="33815">MPVLTVDLAIVGAGPTGLFAAYYAGFRGLKTAVLDALPEAGGQITAMYPEKQILDVAGFPSIKGRDLVDNLLRQAAPFEPEYLLGRQASKLEHHDGKPVLELADGQVIEAEAVLITGGLGSFAPRPLPAAEDFHGAGIVYFVPELAAHAGQDVVIVGGGDSAFDWAIALHGIARSTVIVHRREKFRAHQATVDQVRDLGVPVRVNAQVTAIHGTEQVSGVTIDVKDEGSQELPADAIVAALGFTADLGPLGEWGLDLDRRSIAVDSTMATSLPRVYAAGDIASYPGKVKLIATGFGEAATAVNNAAVAIDPEAHLFPGHSSENP</sequence>
<dbReference type="InterPro" id="IPR022890">
    <property type="entry name" value="Fd--NADP_Rdtase_type_2"/>
</dbReference>
<comment type="catalytic activity">
    <reaction evidence="6">
        <text>2 reduced [2Fe-2S]-[ferredoxin] + NADP(+) + H(+) = 2 oxidized [2Fe-2S]-[ferredoxin] + NADPH</text>
        <dbReference type="Rhea" id="RHEA:20125"/>
        <dbReference type="Rhea" id="RHEA-COMP:10000"/>
        <dbReference type="Rhea" id="RHEA-COMP:10001"/>
        <dbReference type="ChEBI" id="CHEBI:15378"/>
        <dbReference type="ChEBI" id="CHEBI:33737"/>
        <dbReference type="ChEBI" id="CHEBI:33738"/>
        <dbReference type="ChEBI" id="CHEBI:57783"/>
        <dbReference type="ChEBI" id="CHEBI:58349"/>
        <dbReference type="EC" id="1.18.1.2"/>
    </reaction>
</comment>
<evidence type="ECO:0000256" key="5">
    <source>
        <dbReference type="ARBA" id="ARBA00048132"/>
    </source>
</evidence>
<feature type="binding site" evidence="6">
    <location>
        <position position="280"/>
    </location>
    <ligand>
        <name>FAD</name>
        <dbReference type="ChEBI" id="CHEBI:57692"/>
    </ligand>
</feature>
<accession>A0A9X3PA77</accession>
<dbReference type="GO" id="GO:0004791">
    <property type="term" value="F:thioredoxin-disulfide reductase (NADPH) activity"/>
    <property type="evidence" value="ECO:0007669"/>
    <property type="project" value="UniProtKB-EC"/>
</dbReference>
<dbReference type="RefSeq" id="WP_270110369.1">
    <property type="nucleotide sequence ID" value="NZ_JAPZVP010000008.1"/>
</dbReference>
<feature type="binding site" evidence="6">
    <location>
        <position position="16"/>
    </location>
    <ligand>
        <name>FAD</name>
        <dbReference type="ChEBI" id="CHEBI:57692"/>
    </ligand>
</feature>
<keyword evidence="9" id="KW-1185">Reference proteome</keyword>
<comment type="similarity">
    <text evidence="6">Belongs to the ferredoxin--NADP reductase type 2 family.</text>
</comment>
<dbReference type="EMBL" id="JAPZVP010000008">
    <property type="protein sequence ID" value="MDA1360436.1"/>
    <property type="molecule type" value="Genomic_DNA"/>
</dbReference>
<dbReference type="EC" id="1.18.1.2" evidence="6"/>
<dbReference type="InterPro" id="IPR023753">
    <property type="entry name" value="FAD/NAD-binding_dom"/>
</dbReference>
<evidence type="ECO:0000256" key="4">
    <source>
        <dbReference type="ARBA" id="ARBA00023002"/>
    </source>
</evidence>
<organism evidence="8 9">
    <name type="scientific">Glycomyces luteolus</name>
    <dbReference type="NCBI Taxonomy" id="2670330"/>
    <lineage>
        <taxon>Bacteria</taxon>
        <taxon>Bacillati</taxon>
        <taxon>Actinomycetota</taxon>
        <taxon>Actinomycetes</taxon>
        <taxon>Glycomycetales</taxon>
        <taxon>Glycomycetaceae</taxon>
        <taxon>Glycomyces</taxon>
    </lineage>
</organism>
<evidence type="ECO:0000256" key="3">
    <source>
        <dbReference type="ARBA" id="ARBA00022857"/>
    </source>
</evidence>
<reference evidence="8" key="1">
    <citation type="submission" date="2022-12" db="EMBL/GenBank/DDBJ databases">
        <title>Gycomyces niveus sp.nov.,a novel actinomycete isolated from soil in Shouguan.</title>
        <authorList>
            <person name="Yang X."/>
        </authorList>
    </citation>
    <scope>NUCLEOTIDE SEQUENCE</scope>
    <source>
        <strain evidence="8">NEAU-A15</strain>
    </source>
</reference>
<gene>
    <name evidence="8" type="ORF">O1R50_12430</name>
</gene>
<evidence type="ECO:0000256" key="1">
    <source>
        <dbReference type="ARBA" id="ARBA00022630"/>
    </source>
</evidence>
<dbReference type="Pfam" id="PF07992">
    <property type="entry name" value="Pyr_redox_2"/>
    <property type="match status" value="1"/>
</dbReference>
<comment type="catalytic activity">
    <reaction evidence="5">
        <text>[thioredoxin]-dithiol + NADP(+) = [thioredoxin]-disulfide + NADPH + H(+)</text>
        <dbReference type="Rhea" id="RHEA:20345"/>
        <dbReference type="Rhea" id="RHEA-COMP:10698"/>
        <dbReference type="Rhea" id="RHEA-COMP:10700"/>
        <dbReference type="ChEBI" id="CHEBI:15378"/>
        <dbReference type="ChEBI" id="CHEBI:29950"/>
        <dbReference type="ChEBI" id="CHEBI:50058"/>
        <dbReference type="ChEBI" id="CHEBI:57783"/>
        <dbReference type="ChEBI" id="CHEBI:58349"/>
        <dbReference type="EC" id="1.8.1.9"/>
    </reaction>
</comment>
<evidence type="ECO:0000256" key="6">
    <source>
        <dbReference type="HAMAP-Rule" id="MF_01685"/>
    </source>
</evidence>
<name>A0A9X3PA77_9ACTN</name>
<evidence type="ECO:0000259" key="7">
    <source>
        <dbReference type="Pfam" id="PF07992"/>
    </source>
</evidence>
<dbReference type="HAMAP" id="MF_01685">
    <property type="entry name" value="FENR2"/>
    <property type="match status" value="1"/>
</dbReference>
<dbReference type="InterPro" id="IPR036188">
    <property type="entry name" value="FAD/NAD-bd_sf"/>
</dbReference>
<comment type="caution">
    <text evidence="8">The sequence shown here is derived from an EMBL/GenBank/DDBJ whole genome shotgun (WGS) entry which is preliminary data.</text>
</comment>
<keyword evidence="4 6" id="KW-0560">Oxidoreductase</keyword>
<dbReference type="PRINTS" id="PR00368">
    <property type="entry name" value="FADPNR"/>
</dbReference>
<dbReference type="InterPro" id="IPR050097">
    <property type="entry name" value="Ferredoxin-NADP_redctase_2"/>
</dbReference>
<keyword evidence="1 6" id="KW-0285">Flavoprotein</keyword>
<dbReference type="PANTHER" id="PTHR48105">
    <property type="entry name" value="THIOREDOXIN REDUCTASE 1-RELATED-RELATED"/>
    <property type="match status" value="1"/>
</dbReference>
<dbReference type="SUPFAM" id="SSF51905">
    <property type="entry name" value="FAD/NAD(P)-binding domain"/>
    <property type="match status" value="1"/>
</dbReference>